<dbReference type="HOGENOM" id="CLU_038085_0_1_1"/>
<evidence type="ECO:0000313" key="3">
    <source>
        <dbReference type="Proteomes" id="UP000001997"/>
    </source>
</evidence>
<dbReference type="GeneID" id="5129608"/>
<evidence type="ECO:0008006" key="4">
    <source>
        <dbReference type="Google" id="ProtNLM"/>
    </source>
</evidence>
<dbReference type="AlphaFoldDB" id="A5DB33"/>
<dbReference type="EMBL" id="CH408155">
    <property type="protein sequence ID" value="EDK36390.1"/>
    <property type="molecule type" value="Genomic_DNA"/>
</dbReference>
<dbReference type="eggNOG" id="KOG3086">
    <property type="taxonomic scope" value="Eukaryota"/>
</dbReference>
<dbReference type="FunCoup" id="A5DB33">
    <property type="interactions" value="519"/>
</dbReference>
<dbReference type="CDD" id="cd07361">
    <property type="entry name" value="MEMO_like"/>
    <property type="match status" value="1"/>
</dbReference>
<name>A5DB33_PICGU</name>
<dbReference type="Pfam" id="PF01875">
    <property type="entry name" value="Memo"/>
    <property type="match status" value="1"/>
</dbReference>
<dbReference type="InterPro" id="IPR002737">
    <property type="entry name" value="MEMO1_fam"/>
</dbReference>
<protein>
    <recommendedName>
        <fullName evidence="4">AmmeMemoRadiSam system protein B</fullName>
    </recommendedName>
</protein>
<dbReference type="HAMAP" id="MF_00055">
    <property type="entry name" value="MEMO1"/>
    <property type="match status" value="1"/>
</dbReference>
<evidence type="ECO:0000256" key="1">
    <source>
        <dbReference type="ARBA" id="ARBA00006315"/>
    </source>
</evidence>
<comment type="similarity">
    <text evidence="1">Belongs to the MEMO1 family.</text>
</comment>
<keyword evidence="3" id="KW-1185">Reference proteome</keyword>
<dbReference type="Gene3D" id="3.40.830.10">
    <property type="entry name" value="LigB-like"/>
    <property type="match status" value="1"/>
</dbReference>
<dbReference type="PANTHER" id="PTHR11060">
    <property type="entry name" value="PROTEIN MEMO1"/>
    <property type="match status" value="1"/>
</dbReference>
<dbReference type="OMA" id="MHLPYIH"/>
<dbReference type="Proteomes" id="UP000001997">
    <property type="component" value="Unassembled WGS sequence"/>
</dbReference>
<dbReference type="NCBIfam" id="TIGR04336">
    <property type="entry name" value="AmmeMemoSam_B"/>
    <property type="match status" value="1"/>
</dbReference>
<dbReference type="GO" id="GO:0005634">
    <property type="term" value="C:nucleus"/>
    <property type="evidence" value="ECO:0007669"/>
    <property type="project" value="EnsemblFungi"/>
</dbReference>
<sequence length="328" mass="36311">MSVRPATHAGSWYSANNASLASQMERFISKAQNNLKKSHGGPHVPGARVLIGPHAGYTYSGTQLAETYEAWDTTGVKRVFILGPSHHVYFSSTAKVSKFDSYQTPFGNLDVDTKVCSELVDKGAFSYMTEEEDENEHSFEMHAPFIRYKTKDLPHGSPKIVPIMISAMNERLYNKIVKALEPYFADKSNTFAVSSDFCHWGARFGYTKYLQKIPDSEGITSQSLVSLKSSSQLVQSIPIHRSIEILDKEAMKIASKGTHTDWNRYIDETQNTICGQKPISVVLRLLDNSGAHPGFSWIGYSQSGEVTSPTESSVSYASGYVALPITTQ</sequence>
<evidence type="ECO:0000313" key="2">
    <source>
        <dbReference type="EMBL" id="EDK36390.1"/>
    </source>
</evidence>
<dbReference type="GO" id="GO:0005737">
    <property type="term" value="C:cytoplasm"/>
    <property type="evidence" value="ECO:0007669"/>
    <property type="project" value="EnsemblFungi"/>
</dbReference>
<dbReference type="InParanoid" id="A5DB33"/>
<dbReference type="OrthoDB" id="417112at2759"/>
<dbReference type="PANTHER" id="PTHR11060:SF0">
    <property type="entry name" value="PROTEIN MEMO1"/>
    <property type="match status" value="1"/>
</dbReference>
<accession>A5DB33</accession>
<reference evidence="2 3" key="1">
    <citation type="journal article" date="2009" name="Nature">
        <title>Evolution of pathogenicity and sexual reproduction in eight Candida genomes.</title>
        <authorList>
            <person name="Butler G."/>
            <person name="Rasmussen M.D."/>
            <person name="Lin M.F."/>
            <person name="Santos M.A."/>
            <person name="Sakthikumar S."/>
            <person name="Munro C.A."/>
            <person name="Rheinbay E."/>
            <person name="Grabherr M."/>
            <person name="Forche A."/>
            <person name="Reedy J.L."/>
            <person name="Agrafioti I."/>
            <person name="Arnaud M.B."/>
            <person name="Bates S."/>
            <person name="Brown A.J."/>
            <person name="Brunke S."/>
            <person name="Costanzo M.C."/>
            <person name="Fitzpatrick D.A."/>
            <person name="de Groot P.W."/>
            <person name="Harris D."/>
            <person name="Hoyer L.L."/>
            <person name="Hube B."/>
            <person name="Klis F.M."/>
            <person name="Kodira C."/>
            <person name="Lennard N."/>
            <person name="Logue M.E."/>
            <person name="Martin R."/>
            <person name="Neiman A.M."/>
            <person name="Nikolaou E."/>
            <person name="Quail M.A."/>
            <person name="Quinn J."/>
            <person name="Santos M.C."/>
            <person name="Schmitzberger F.F."/>
            <person name="Sherlock G."/>
            <person name="Shah P."/>
            <person name="Silverstein K.A."/>
            <person name="Skrzypek M.S."/>
            <person name="Soll D."/>
            <person name="Staggs R."/>
            <person name="Stansfield I."/>
            <person name="Stumpf M.P."/>
            <person name="Sudbery P.E."/>
            <person name="Srikantha T."/>
            <person name="Zeng Q."/>
            <person name="Berman J."/>
            <person name="Berriman M."/>
            <person name="Heitman J."/>
            <person name="Gow N.A."/>
            <person name="Lorenz M.C."/>
            <person name="Birren B.W."/>
            <person name="Kellis M."/>
            <person name="Cuomo C.A."/>
        </authorList>
    </citation>
    <scope>NUCLEOTIDE SEQUENCE [LARGE SCALE GENOMIC DNA]</scope>
    <source>
        <strain evidence="3">ATCC 6260 / CBS 566 / DSM 6381 / JCM 1539 / NBRC 10279 / NRRL Y-324</strain>
    </source>
</reference>
<dbReference type="RefSeq" id="XP_001487111.1">
    <property type="nucleotide sequence ID" value="XM_001487061.1"/>
</dbReference>
<proteinExistence type="inferred from homology"/>
<gene>
    <name evidence="2" type="ORF">PGUG_00488</name>
</gene>
<organism evidence="2 3">
    <name type="scientific">Meyerozyma guilliermondii (strain ATCC 6260 / CBS 566 / DSM 6381 / JCM 1539 / NBRC 10279 / NRRL Y-324)</name>
    <name type="common">Yeast</name>
    <name type="synonym">Candida guilliermondii</name>
    <dbReference type="NCBI Taxonomy" id="294746"/>
    <lineage>
        <taxon>Eukaryota</taxon>
        <taxon>Fungi</taxon>
        <taxon>Dikarya</taxon>
        <taxon>Ascomycota</taxon>
        <taxon>Saccharomycotina</taxon>
        <taxon>Pichiomycetes</taxon>
        <taxon>Debaryomycetaceae</taxon>
        <taxon>Meyerozyma</taxon>
    </lineage>
</organism>
<dbReference type="KEGG" id="pgu:PGUG_00488"/>